<organism evidence="1 2">
    <name type="scientific">Escherichia phage vB_EcoM-ECP26</name>
    <dbReference type="NCBI Taxonomy" id="2576873"/>
    <lineage>
        <taxon>Viruses</taxon>
        <taxon>Duplodnaviria</taxon>
        <taxon>Heunggongvirae</taxon>
        <taxon>Uroviricota</taxon>
        <taxon>Caudoviricetes</taxon>
        <taxon>Vequintavirinae</taxon>
        <taxon>Vequintavirus</taxon>
        <taxon>Vequintavirus ECP26</taxon>
    </lineage>
</organism>
<proteinExistence type="predicted"/>
<accession>A0A4Y5TW09</accession>
<reference evidence="1 2" key="1">
    <citation type="submission" date="2019-05" db="EMBL/GenBank/DDBJ databases">
        <title>Complete genome sequence of E. coli infecting phage vB_EcoM-ECP26 and vB_EcoM-ECP32.</title>
        <authorList>
            <person name="Park D."/>
            <person name="Park J."/>
        </authorList>
    </citation>
    <scope>NUCLEOTIDE SEQUENCE [LARGE SCALE GENOMIC DNA]</scope>
</reference>
<gene>
    <name evidence="1" type="ORF">ECP26DNA_00160</name>
</gene>
<dbReference type="EMBL" id="MK883717">
    <property type="protein sequence ID" value="QDB73572.1"/>
    <property type="molecule type" value="Genomic_DNA"/>
</dbReference>
<protein>
    <submittedName>
        <fullName evidence="1">Uncharacterized protein</fullName>
    </submittedName>
</protein>
<sequence length="94" mass="10822">MKLFEWFKKFKYQAVAVSKWTVRWVDDDGTQIPGDQDTGYWVMMENGFGKRKFKCVGAPTLLNVRSVPGYSTMVVWELSGVPPANVQYLPNQEK</sequence>
<keyword evidence="2" id="KW-1185">Reference proteome</keyword>
<dbReference type="Proteomes" id="UP000317814">
    <property type="component" value="Segment"/>
</dbReference>
<evidence type="ECO:0000313" key="1">
    <source>
        <dbReference type="EMBL" id="QDB73572.1"/>
    </source>
</evidence>
<name>A0A4Y5TW09_9CAUD</name>
<evidence type="ECO:0000313" key="2">
    <source>
        <dbReference type="Proteomes" id="UP000317814"/>
    </source>
</evidence>